<gene>
    <name evidence="1" type="ORF">LCGC14_0318940</name>
</gene>
<proteinExistence type="predicted"/>
<dbReference type="AlphaFoldDB" id="A0A0F9TK47"/>
<organism evidence="1">
    <name type="scientific">marine sediment metagenome</name>
    <dbReference type="NCBI Taxonomy" id="412755"/>
    <lineage>
        <taxon>unclassified sequences</taxon>
        <taxon>metagenomes</taxon>
        <taxon>ecological metagenomes</taxon>
    </lineage>
</organism>
<comment type="caution">
    <text evidence="1">The sequence shown here is derived from an EMBL/GenBank/DDBJ whole genome shotgun (WGS) entry which is preliminary data.</text>
</comment>
<protein>
    <submittedName>
        <fullName evidence="1">Uncharacterized protein</fullName>
    </submittedName>
</protein>
<dbReference type="EMBL" id="LAZR01000213">
    <property type="protein sequence ID" value="KKN81615.1"/>
    <property type="molecule type" value="Genomic_DNA"/>
</dbReference>
<accession>A0A0F9TK47</accession>
<reference evidence="1" key="1">
    <citation type="journal article" date="2015" name="Nature">
        <title>Complex archaea that bridge the gap between prokaryotes and eukaryotes.</title>
        <authorList>
            <person name="Spang A."/>
            <person name="Saw J.H."/>
            <person name="Jorgensen S.L."/>
            <person name="Zaremba-Niedzwiedzka K."/>
            <person name="Martijn J."/>
            <person name="Lind A.E."/>
            <person name="van Eijk R."/>
            <person name="Schleper C."/>
            <person name="Guy L."/>
            <person name="Ettema T.J."/>
        </authorList>
    </citation>
    <scope>NUCLEOTIDE SEQUENCE</scope>
</reference>
<sequence length="73" mass="8087">MDGICDHRNFEANVNVARIEDVMEFMAEIKIKCADCGLDFHFKGVPMGMSYSHPMAEVGCTELRAPIAPGKKL</sequence>
<name>A0A0F9TK47_9ZZZZ</name>
<evidence type="ECO:0000313" key="1">
    <source>
        <dbReference type="EMBL" id="KKN81615.1"/>
    </source>
</evidence>